<evidence type="ECO:0000313" key="2">
    <source>
        <dbReference type="Proteomes" id="UP001162992"/>
    </source>
</evidence>
<keyword evidence="2" id="KW-1185">Reference proteome</keyword>
<name>A0ACC2BAC7_DIPCM</name>
<dbReference type="EMBL" id="CM055107">
    <property type="protein sequence ID" value="KAJ7526374.1"/>
    <property type="molecule type" value="Genomic_DNA"/>
</dbReference>
<dbReference type="Proteomes" id="UP001162992">
    <property type="component" value="Chromosome 16"/>
</dbReference>
<gene>
    <name evidence="1" type="ORF">O6H91_16G003900</name>
</gene>
<proteinExistence type="predicted"/>
<organism evidence="1 2">
    <name type="scientific">Diphasiastrum complanatum</name>
    <name type="common">Issler's clubmoss</name>
    <name type="synonym">Lycopodium complanatum</name>
    <dbReference type="NCBI Taxonomy" id="34168"/>
    <lineage>
        <taxon>Eukaryota</taxon>
        <taxon>Viridiplantae</taxon>
        <taxon>Streptophyta</taxon>
        <taxon>Embryophyta</taxon>
        <taxon>Tracheophyta</taxon>
        <taxon>Lycopodiopsida</taxon>
        <taxon>Lycopodiales</taxon>
        <taxon>Lycopodiaceae</taxon>
        <taxon>Lycopodioideae</taxon>
        <taxon>Diphasiastrum</taxon>
    </lineage>
</organism>
<comment type="caution">
    <text evidence="1">The sequence shown here is derived from an EMBL/GenBank/DDBJ whole genome shotgun (WGS) entry which is preliminary data.</text>
</comment>
<accession>A0ACC2BAC7</accession>
<evidence type="ECO:0000313" key="1">
    <source>
        <dbReference type="EMBL" id="KAJ7526374.1"/>
    </source>
</evidence>
<sequence>MLKMGCLSWRVSIPLIFNNQKASNMSTAFLSLLPAPPILSYFPLFFASKSRSITYSRSGLLLRTHLHAKKQKQQKMPWRTDPHGHNKRGLLISAELKPLDLSEDNVEQVLLDARSELLQLFDASVGITGVAELADLDGPFVKLRLKGRFWHERSVIVARLANYLKKRIPEILKVDIEDDAQLSNSPENF</sequence>
<reference evidence="2" key="1">
    <citation type="journal article" date="2024" name="Proc. Natl. Acad. Sci. U.S.A.">
        <title>Extraordinary preservation of gene collinearity over three hundred million years revealed in homosporous lycophytes.</title>
        <authorList>
            <person name="Li C."/>
            <person name="Wickell D."/>
            <person name="Kuo L.Y."/>
            <person name="Chen X."/>
            <person name="Nie B."/>
            <person name="Liao X."/>
            <person name="Peng D."/>
            <person name="Ji J."/>
            <person name="Jenkins J."/>
            <person name="Williams M."/>
            <person name="Shu S."/>
            <person name="Plott C."/>
            <person name="Barry K."/>
            <person name="Rajasekar S."/>
            <person name="Grimwood J."/>
            <person name="Han X."/>
            <person name="Sun S."/>
            <person name="Hou Z."/>
            <person name="He W."/>
            <person name="Dai G."/>
            <person name="Sun C."/>
            <person name="Schmutz J."/>
            <person name="Leebens-Mack J.H."/>
            <person name="Li F.W."/>
            <person name="Wang L."/>
        </authorList>
    </citation>
    <scope>NUCLEOTIDE SEQUENCE [LARGE SCALE GENOMIC DNA]</scope>
    <source>
        <strain evidence="2">cv. PW_Plant_1</strain>
    </source>
</reference>
<protein>
    <submittedName>
        <fullName evidence="1">Uncharacterized protein</fullName>
    </submittedName>
</protein>